<name>A0A9X1DEC4_9SPHN</name>
<accession>A0A9X1DEC4</accession>
<gene>
    <name evidence="6" type="ORF">KK488_16145</name>
</gene>
<keyword evidence="2 4" id="KW-0732">Signal</keyword>
<organism evidence="6 7">
    <name type="scientific">Sphingobium nicotianae</name>
    <dbReference type="NCBI Taxonomy" id="2782607"/>
    <lineage>
        <taxon>Bacteria</taxon>
        <taxon>Pseudomonadati</taxon>
        <taxon>Pseudomonadota</taxon>
        <taxon>Alphaproteobacteria</taxon>
        <taxon>Sphingomonadales</taxon>
        <taxon>Sphingomonadaceae</taxon>
        <taxon>Sphingobium</taxon>
    </lineage>
</organism>
<feature type="chain" id="PRO_5040759195" evidence="4">
    <location>
        <begin position="20"/>
        <end position="386"/>
    </location>
</feature>
<evidence type="ECO:0000313" key="6">
    <source>
        <dbReference type="EMBL" id="MBT2188486.1"/>
    </source>
</evidence>
<dbReference type="SUPFAM" id="SSF53822">
    <property type="entry name" value="Periplasmic binding protein-like I"/>
    <property type="match status" value="1"/>
</dbReference>
<evidence type="ECO:0000256" key="1">
    <source>
        <dbReference type="ARBA" id="ARBA00010062"/>
    </source>
</evidence>
<keyword evidence="7" id="KW-1185">Reference proteome</keyword>
<dbReference type="PANTHER" id="PTHR30483">
    <property type="entry name" value="LEUCINE-SPECIFIC-BINDING PROTEIN"/>
    <property type="match status" value="1"/>
</dbReference>
<evidence type="ECO:0000313" key="7">
    <source>
        <dbReference type="Proteomes" id="UP001138757"/>
    </source>
</evidence>
<evidence type="ECO:0000256" key="3">
    <source>
        <dbReference type="ARBA" id="ARBA00022970"/>
    </source>
</evidence>
<evidence type="ECO:0000256" key="4">
    <source>
        <dbReference type="SAM" id="SignalP"/>
    </source>
</evidence>
<evidence type="ECO:0000256" key="2">
    <source>
        <dbReference type="ARBA" id="ARBA00022729"/>
    </source>
</evidence>
<dbReference type="CDD" id="cd06339">
    <property type="entry name" value="PBP1_YraM_LppC_lipoprotein-like"/>
    <property type="match status" value="1"/>
</dbReference>
<feature type="domain" description="Leucine-binding protein" evidence="5">
    <location>
        <begin position="55"/>
        <end position="325"/>
    </location>
</feature>
<comment type="similarity">
    <text evidence="1">Belongs to the leucine-binding protein family.</text>
</comment>
<evidence type="ECO:0000259" key="5">
    <source>
        <dbReference type="Pfam" id="PF13458"/>
    </source>
</evidence>
<proteinExistence type="inferred from homology"/>
<dbReference type="PROSITE" id="PS51257">
    <property type="entry name" value="PROKAR_LIPOPROTEIN"/>
    <property type="match status" value="1"/>
</dbReference>
<dbReference type="PANTHER" id="PTHR30483:SF6">
    <property type="entry name" value="PERIPLASMIC BINDING PROTEIN OF ABC TRANSPORTER FOR NATURAL AMINO ACIDS"/>
    <property type="match status" value="1"/>
</dbReference>
<dbReference type="InterPro" id="IPR051010">
    <property type="entry name" value="BCAA_transport"/>
</dbReference>
<reference evidence="6" key="1">
    <citation type="submission" date="2021-05" db="EMBL/GenBank/DDBJ databases">
        <title>Genome of Sphingobium sp. strain.</title>
        <authorList>
            <person name="Fan R."/>
        </authorList>
    </citation>
    <scope>NUCLEOTIDE SEQUENCE</scope>
    <source>
        <strain evidence="6">H33</strain>
    </source>
</reference>
<comment type="caution">
    <text evidence="6">The sequence shown here is derived from an EMBL/GenBank/DDBJ whole genome shotgun (WGS) entry which is preliminary data.</text>
</comment>
<keyword evidence="3" id="KW-0029">Amino-acid transport</keyword>
<dbReference type="InterPro" id="IPR028082">
    <property type="entry name" value="Peripla_BP_I"/>
</dbReference>
<dbReference type="Gene3D" id="3.40.50.2300">
    <property type="match status" value="2"/>
</dbReference>
<dbReference type="GO" id="GO:0006865">
    <property type="term" value="P:amino acid transport"/>
    <property type="evidence" value="ECO:0007669"/>
    <property type="project" value="UniProtKB-KW"/>
</dbReference>
<dbReference type="Proteomes" id="UP001138757">
    <property type="component" value="Unassembled WGS sequence"/>
</dbReference>
<feature type="signal peptide" evidence="4">
    <location>
        <begin position="1"/>
        <end position="19"/>
    </location>
</feature>
<protein>
    <submittedName>
        <fullName evidence="6">Penicillin-binding protein activator</fullName>
    </submittedName>
</protein>
<dbReference type="EMBL" id="JAHGAW010000011">
    <property type="protein sequence ID" value="MBT2188486.1"/>
    <property type="molecule type" value="Genomic_DNA"/>
</dbReference>
<keyword evidence="3" id="KW-0813">Transport</keyword>
<sequence>MASCRLRHGLALLGALVLAACSQVVPRTQGPPPPPPATQQPDVVQGLPTDTERHRVALLVPMTGPNAGVGRSIANATTMALLDTKTERLRVTTYDTGKGAAVAARQAIAEGAKLILGPLTADEVRTVAPLARAAGVPIISYSNDESVAGNGVYLLGYSPEQSVERVIGFARARGLSNFAALVPKGVYGERAGSAFLSKVKAVGGTVVAMETFDRSPASVQAAVKRLGASSSYDALLIADVGRIALQAAPLARAAGGADMRILGTELWNTETGLTASAALRGAWYASVSDGLYRTLANKYRTSYGASPYRLASLGYDAVLLTVRIASDWKPGAVFPVARLGDAEGFAGIDGAFRFNRSGIAERALEVSEIGAGTTSVVDAAPRGFAK</sequence>
<dbReference type="AlphaFoldDB" id="A0A9X1DEC4"/>
<dbReference type="Pfam" id="PF13458">
    <property type="entry name" value="Peripla_BP_6"/>
    <property type="match status" value="1"/>
</dbReference>
<dbReference type="InterPro" id="IPR028081">
    <property type="entry name" value="Leu-bd"/>
</dbReference>